<keyword evidence="1" id="KW-0812">Transmembrane</keyword>
<feature type="transmembrane region" description="Helical" evidence="1">
    <location>
        <begin position="12"/>
        <end position="44"/>
    </location>
</feature>
<proteinExistence type="predicted"/>
<keyword evidence="1" id="KW-1133">Transmembrane helix</keyword>
<comment type="caution">
    <text evidence="2">The sequence shown here is derived from an EMBL/GenBank/DDBJ whole genome shotgun (WGS) entry which is preliminary data.</text>
</comment>
<organism evidence="2 3">
    <name type="scientific">Ridgeia piscesae</name>
    <name type="common">Tubeworm</name>
    <dbReference type="NCBI Taxonomy" id="27915"/>
    <lineage>
        <taxon>Eukaryota</taxon>
        <taxon>Metazoa</taxon>
        <taxon>Spiralia</taxon>
        <taxon>Lophotrochozoa</taxon>
        <taxon>Annelida</taxon>
        <taxon>Polychaeta</taxon>
        <taxon>Sedentaria</taxon>
        <taxon>Canalipalpata</taxon>
        <taxon>Sabellida</taxon>
        <taxon>Siboglinidae</taxon>
        <taxon>Ridgeia</taxon>
    </lineage>
</organism>
<accession>A0AAD9JJZ3</accession>
<dbReference type="AlphaFoldDB" id="A0AAD9JJZ3"/>
<dbReference type="EMBL" id="JAODUO010002221">
    <property type="protein sequence ID" value="KAK2154097.1"/>
    <property type="molecule type" value="Genomic_DNA"/>
</dbReference>
<keyword evidence="3" id="KW-1185">Reference proteome</keyword>
<name>A0AAD9JJZ3_RIDPI</name>
<keyword evidence="1" id="KW-0472">Membrane</keyword>
<protein>
    <submittedName>
        <fullName evidence="2">Uncharacterized protein</fullName>
    </submittedName>
</protein>
<reference evidence="2" key="1">
    <citation type="journal article" date="2023" name="Mol. Biol. Evol.">
        <title>Third-Generation Sequencing Reveals the Adaptive Role of the Epigenome in Three Deep-Sea Polychaetes.</title>
        <authorList>
            <person name="Perez M."/>
            <person name="Aroh O."/>
            <person name="Sun Y."/>
            <person name="Lan Y."/>
            <person name="Juniper S.K."/>
            <person name="Young C.R."/>
            <person name="Angers B."/>
            <person name="Qian P.Y."/>
        </authorList>
    </citation>
    <scope>NUCLEOTIDE SEQUENCE</scope>
    <source>
        <strain evidence="2">R07B-5</strain>
    </source>
</reference>
<evidence type="ECO:0000313" key="3">
    <source>
        <dbReference type="Proteomes" id="UP001209878"/>
    </source>
</evidence>
<dbReference type="Proteomes" id="UP001209878">
    <property type="component" value="Unassembled WGS sequence"/>
</dbReference>
<evidence type="ECO:0000256" key="1">
    <source>
        <dbReference type="SAM" id="Phobius"/>
    </source>
</evidence>
<gene>
    <name evidence="2" type="ORF">NP493_2223g00001</name>
</gene>
<evidence type="ECO:0000313" key="2">
    <source>
        <dbReference type="EMBL" id="KAK2154097.1"/>
    </source>
</evidence>
<sequence>MLSSMSWHCSSVQFIFAFFMPFLISWLAALYTLTPSASFFFFFFNSLRLSHRSSKSAVTRGFLTGRCLPRISLAVLVTANGERCKFPSYQCVEGFCYFGVLQLLKVKFDPGVAEFLNPLQI</sequence>